<evidence type="ECO:0000259" key="4">
    <source>
        <dbReference type="PROSITE" id="PS50043"/>
    </source>
</evidence>
<dbReference type="InterPro" id="IPR016032">
    <property type="entry name" value="Sig_transdc_resp-reg_C-effctor"/>
</dbReference>
<keyword evidence="6" id="KW-1185">Reference proteome</keyword>
<dbReference type="Gene3D" id="3.30.450.20">
    <property type="entry name" value="PAS domain"/>
    <property type="match status" value="1"/>
</dbReference>
<dbReference type="InterPro" id="IPR036388">
    <property type="entry name" value="WH-like_DNA-bd_sf"/>
</dbReference>
<name>A0ABW6B9S1_9SPHI</name>
<keyword evidence="1" id="KW-0805">Transcription regulation</keyword>
<evidence type="ECO:0000313" key="6">
    <source>
        <dbReference type="Proteomes" id="UP001597525"/>
    </source>
</evidence>
<dbReference type="CDD" id="cd06170">
    <property type="entry name" value="LuxR_C_like"/>
    <property type="match status" value="1"/>
</dbReference>
<dbReference type="RefSeq" id="WP_320184090.1">
    <property type="nucleotide sequence ID" value="NZ_CP138332.1"/>
</dbReference>
<dbReference type="Pfam" id="PF00196">
    <property type="entry name" value="GerE"/>
    <property type="match status" value="1"/>
</dbReference>
<feature type="domain" description="HTH luxR-type" evidence="4">
    <location>
        <begin position="195"/>
        <end position="260"/>
    </location>
</feature>
<protein>
    <submittedName>
        <fullName evidence="5">Response regulator transcription factor</fullName>
    </submittedName>
</protein>
<evidence type="ECO:0000256" key="2">
    <source>
        <dbReference type="ARBA" id="ARBA00023125"/>
    </source>
</evidence>
<comment type="caution">
    <text evidence="5">The sequence shown here is derived from an EMBL/GenBank/DDBJ whole genome shotgun (WGS) entry which is preliminary data.</text>
</comment>
<evidence type="ECO:0000313" key="5">
    <source>
        <dbReference type="EMBL" id="MFD2966300.1"/>
    </source>
</evidence>
<dbReference type="Proteomes" id="UP001597525">
    <property type="component" value="Unassembled WGS sequence"/>
</dbReference>
<reference evidence="6" key="1">
    <citation type="journal article" date="2019" name="Int. J. Syst. Evol. Microbiol.">
        <title>The Global Catalogue of Microorganisms (GCM) 10K type strain sequencing project: providing services to taxonomists for standard genome sequencing and annotation.</title>
        <authorList>
            <consortium name="The Broad Institute Genomics Platform"/>
            <consortium name="The Broad Institute Genome Sequencing Center for Infectious Disease"/>
            <person name="Wu L."/>
            <person name="Ma J."/>
        </authorList>
    </citation>
    <scope>NUCLEOTIDE SEQUENCE [LARGE SCALE GENOMIC DNA]</scope>
    <source>
        <strain evidence="6">KCTC 22814</strain>
    </source>
</reference>
<dbReference type="Gene3D" id="1.10.10.10">
    <property type="entry name" value="Winged helix-like DNA-binding domain superfamily/Winged helix DNA-binding domain"/>
    <property type="match status" value="1"/>
</dbReference>
<dbReference type="PANTHER" id="PTHR44688:SF16">
    <property type="entry name" value="DNA-BINDING TRANSCRIPTIONAL ACTIVATOR DEVR_DOSR"/>
    <property type="match status" value="1"/>
</dbReference>
<accession>A0ABW6B9S1</accession>
<dbReference type="PRINTS" id="PR00038">
    <property type="entry name" value="HTHLUXR"/>
</dbReference>
<dbReference type="InterPro" id="IPR000792">
    <property type="entry name" value="Tscrpt_reg_LuxR_C"/>
</dbReference>
<dbReference type="EMBL" id="JBHUPB010000003">
    <property type="protein sequence ID" value="MFD2966300.1"/>
    <property type="molecule type" value="Genomic_DNA"/>
</dbReference>
<dbReference type="PROSITE" id="PS50043">
    <property type="entry name" value="HTH_LUXR_2"/>
    <property type="match status" value="1"/>
</dbReference>
<evidence type="ECO:0000256" key="3">
    <source>
        <dbReference type="ARBA" id="ARBA00023163"/>
    </source>
</evidence>
<organism evidence="5 6">
    <name type="scientific">Sphingobacterium bambusae</name>
    <dbReference type="NCBI Taxonomy" id="662858"/>
    <lineage>
        <taxon>Bacteria</taxon>
        <taxon>Pseudomonadati</taxon>
        <taxon>Bacteroidota</taxon>
        <taxon>Sphingobacteriia</taxon>
        <taxon>Sphingobacteriales</taxon>
        <taxon>Sphingobacteriaceae</taxon>
        <taxon>Sphingobacterium</taxon>
    </lineage>
</organism>
<gene>
    <name evidence="5" type="ORF">ACFS7Y_02830</name>
</gene>
<sequence length="266" mass="30208">MYEKEDPAKLLSDTLLTQHFSPMLKPNNNDDQILEHYKRLAASYVTIENSLVVLSDFVSDKSYIYTGTFGEVFGFDPGISDIASAFERFIFDSVHPDDLLERHGLELSFLQFQKAVPSHERPKFTSRCKIRMKTANGSYVLINHRMQYMESFANGNIWLAFCIYAPCIEKSTVSGIDGHILNEETGTAQSISELKTARKEFLTKRETEVIQLLAQGLTSKEIASRLNMALYTTFRHRQNILKKLNVKNTTEAVRIGIILGIIGQQT</sequence>
<dbReference type="PANTHER" id="PTHR44688">
    <property type="entry name" value="DNA-BINDING TRANSCRIPTIONAL ACTIVATOR DEVR_DOSR"/>
    <property type="match status" value="1"/>
</dbReference>
<keyword evidence="3" id="KW-0804">Transcription</keyword>
<proteinExistence type="predicted"/>
<keyword evidence="2" id="KW-0238">DNA-binding</keyword>
<evidence type="ECO:0000256" key="1">
    <source>
        <dbReference type="ARBA" id="ARBA00023015"/>
    </source>
</evidence>
<dbReference type="SMART" id="SM00421">
    <property type="entry name" value="HTH_LUXR"/>
    <property type="match status" value="1"/>
</dbReference>
<dbReference type="SUPFAM" id="SSF46894">
    <property type="entry name" value="C-terminal effector domain of the bipartite response regulators"/>
    <property type="match status" value="1"/>
</dbReference>